<dbReference type="InterPro" id="IPR019775">
    <property type="entry name" value="WD40_repeat_CS"/>
</dbReference>
<evidence type="ECO:0000256" key="1">
    <source>
        <dbReference type="ARBA" id="ARBA00022574"/>
    </source>
</evidence>
<evidence type="ECO:0000256" key="2">
    <source>
        <dbReference type="ARBA" id="ARBA00022737"/>
    </source>
</evidence>
<dbReference type="PANTHER" id="PTHR22838:SF0">
    <property type="entry name" value="WD REPEAT-CONTAINING PROTEIN 26"/>
    <property type="match status" value="1"/>
</dbReference>
<feature type="region of interest" description="Disordered" evidence="4">
    <location>
        <begin position="1"/>
        <end position="44"/>
    </location>
</feature>
<keyword evidence="1 3" id="KW-0853">WD repeat</keyword>
<dbReference type="InterPro" id="IPR001680">
    <property type="entry name" value="WD40_rpt"/>
</dbReference>
<dbReference type="Pfam" id="PF00400">
    <property type="entry name" value="WD40"/>
    <property type="match status" value="4"/>
</dbReference>
<organism evidence="6 7">
    <name type="scientific">Mya arenaria</name>
    <name type="common">Soft-shell clam</name>
    <dbReference type="NCBI Taxonomy" id="6604"/>
    <lineage>
        <taxon>Eukaryota</taxon>
        <taxon>Metazoa</taxon>
        <taxon>Spiralia</taxon>
        <taxon>Lophotrochozoa</taxon>
        <taxon>Mollusca</taxon>
        <taxon>Bivalvia</taxon>
        <taxon>Autobranchia</taxon>
        <taxon>Heteroconchia</taxon>
        <taxon>Euheterodonta</taxon>
        <taxon>Imparidentia</taxon>
        <taxon>Neoheterodontei</taxon>
        <taxon>Myida</taxon>
        <taxon>Myoidea</taxon>
        <taxon>Myidae</taxon>
        <taxon>Mya</taxon>
    </lineage>
</organism>
<dbReference type="SMART" id="SM00320">
    <property type="entry name" value="WD40"/>
    <property type="match status" value="5"/>
</dbReference>
<dbReference type="InterPro" id="IPR051350">
    <property type="entry name" value="WD_repeat-ST_regulator"/>
</dbReference>
<dbReference type="Pfam" id="PF21889">
    <property type="entry name" value="TPR1-like_2nd"/>
    <property type="match status" value="1"/>
</dbReference>
<dbReference type="PROSITE" id="PS00678">
    <property type="entry name" value="WD_REPEATS_1"/>
    <property type="match status" value="1"/>
</dbReference>
<evidence type="ECO:0000313" key="7">
    <source>
        <dbReference type="Proteomes" id="UP001164746"/>
    </source>
</evidence>
<dbReference type="PROSITE" id="PS50897">
    <property type="entry name" value="CTLH"/>
    <property type="match status" value="1"/>
</dbReference>
<dbReference type="InterPro" id="IPR006595">
    <property type="entry name" value="CTLH_C"/>
</dbReference>
<feature type="domain" description="CTLH" evidence="5">
    <location>
        <begin position="81"/>
        <end position="140"/>
    </location>
</feature>
<dbReference type="Gene3D" id="2.130.10.10">
    <property type="entry name" value="YVTN repeat-like/Quinoprotein amine dehydrogenase"/>
    <property type="match status" value="1"/>
</dbReference>
<proteinExistence type="predicted"/>
<dbReference type="InterPro" id="IPR015943">
    <property type="entry name" value="WD40/YVTN_repeat-like_dom_sf"/>
</dbReference>
<gene>
    <name evidence="6" type="ORF">MAR_001265</name>
</gene>
<keyword evidence="2" id="KW-0677">Repeat</keyword>
<evidence type="ECO:0000256" key="4">
    <source>
        <dbReference type="SAM" id="MobiDB-lite"/>
    </source>
</evidence>
<dbReference type="PANTHER" id="PTHR22838">
    <property type="entry name" value="WD REPEAT PROTEIN 26-RELATED"/>
    <property type="match status" value="1"/>
</dbReference>
<evidence type="ECO:0000313" key="6">
    <source>
        <dbReference type="EMBL" id="WAR19427.1"/>
    </source>
</evidence>
<protein>
    <submittedName>
        <fullName evidence="6">WDR26-like protein</fullName>
    </submittedName>
</protein>
<dbReference type="PROSITE" id="PS50082">
    <property type="entry name" value="WD_REPEATS_2"/>
    <property type="match status" value="1"/>
</dbReference>
<feature type="repeat" description="WD" evidence="3">
    <location>
        <begin position="260"/>
        <end position="294"/>
    </location>
</feature>
<dbReference type="PROSITE" id="PS50896">
    <property type="entry name" value="LISH"/>
    <property type="match status" value="1"/>
</dbReference>
<evidence type="ECO:0000259" key="5">
    <source>
        <dbReference type="PROSITE" id="PS50897"/>
    </source>
</evidence>
<dbReference type="SMART" id="SM00668">
    <property type="entry name" value="CTLH"/>
    <property type="match status" value="1"/>
</dbReference>
<dbReference type="InterPro" id="IPR011047">
    <property type="entry name" value="Quinoprotein_ADH-like_sf"/>
</dbReference>
<sequence length="585" mass="65623">MQTNGSLPQHNGEVSDSTSLAIPNGNSEGAINGDLGDKPAPQRTLSNSDMDIIRLIGQHLRGLGLNHTVNELIAESGCMLEHPSAAQFRTHIMDGEWNKAEEDLESLRVLVDKTDSILEMRFLILEQKYLEYLEDGRVLEALHCLRHELTPLKYNTERVHELSTFMMCSSPDELHEMSDWSGKGQTTRQKLIEKIQGFLPASVMLPPRRLVSLLSQAVELQKARCPYHNTRFSSSLDDVSLLHDHVCSREQFPCQTVQMINDHCDDVWFLRFSPDGTMLATGSKDGSLIVWDVDKVTGTVKHKRTFDNPSYGVSYIAWSPDCSFIIACGPDDCSELWLWNVVTGELKVKMSQSPEDSLTSAAWHSDGRKFVTGGVRGQFYQCDLDGNVLDSWEGVRVQCLSCQTDGKLVYAADTHFRIRGYNFDELIDCPIIQETHPIMSFTQNDTGRLCLLNIASQGVHLWDLKDRVLVRKFQGVSQGTYAIHSCFGGLNQDFVASGSEDHKVYIWHIRREMPIAILEGHTRTVNCVHWNPAVPSMLASASDDGTTACYFQVIAFSSKSNDTTLLWHMDTFNKNSIDSGRSTPV</sequence>
<dbReference type="EMBL" id="CP111022">
    <property type="protein sequence ID" value="WAR19427.1"/>
    <property type="molecule type" value="Genomic_DNA"/>
</dbReference>
<name>A0ABY7FCU4_MYAAR</name>
<reference evidence="6" key="1">
    <citation type="submission" date="2022-11" db="EMBL/GenBank/DDBJ databases">
        <title>Centuries of genome instability and evolution in soft-shell clam transmissible cancer (bioRxiv).</title>
        <authorList>
            <person name="Hart S.F.M."/>
            <person name="Yonemitsu M.A."/>
            <person name="Giersch R.M."/>
            <person name="Beal B.F."/>
            <person name="Arriagada G."/>
            <person name="Davis B.W."/>
            <person name="Ostrander E.A."/>
            <person name="Goff S.P."/>
            <person name="Metzger M.J."/>
        </authorList>
    </citation>
    <scope>NUCLEOTIDE SEQUENCE</scope>
    <source>
        <strain evidence="6">MELC-2E11</strain>
        <tissue evidence="6">Siphon/mantle</tissue>
    </source>
</reference>
<keyword evidence="7" id="KW-1185">Reference proteome</keyword>
<evidence type="ECO:0000256" key="3">
    <source>
        <dbReference type="PROSITE-ProRule" id="PRU00221"/>
    </source>
</evidence>
<dbReference type="PROSITE" id="PS50294">
    <property type="entry name" value="WD_REPEATS_REGION"/>
    <property type="match status" value="1"/>
</dbReference>
<dbReference type="InterPro" id="IPR006594">
    <property type="entry name" value="LisH"/>
</dbReference>
<feature type="compositionally biased region" description="Polar residues" evidence="4">
    <location>
        <begin position="1"/>
        <end position="29"/>
    </location>
</feature>
<dbReference type="SUPFAM" id="SSF50998">
    <property type="entry name" value="Quinoprotein alcohol dehydrogenase-like"/>
    <property type="match status" value="1"/>
</dbReference>
<accession>A0ABY7FCU4</accession>
<dbReference type="Proteomes" id="UP001164746">
    <property type="component" value="Chromosome 11"/>
</dbReference>
<dbReference type="InterPro" id="IPR054080">
    <property type="entry name" value="TPR1-like_2nd"/>
</dbReference>